<keyword evidence="3" id="KW-0812">Transmembrane</keyword>
<dbReference type="RefSeq" id="WP_212988221.1">
    <property type="nucleotide sequence ID" value="NZ_BAABEA010000009.1"/>
</dbReference>
<feature type="transmembrane region" description="Helical" evidence="3">
    <location>
        <begin position="344"/>
        <end position="365"/>
    </location>
</feature>
<dbReference type="EMBL" id="BOQL01000018">
    <property type="protein sequence ID" value="GIM66150.1"/>
    <property type="molecule type" value="Genomic_DNA"/>
</dbReference>
<reference evidence="5" key="1">
    <citation type="submission" date="2021-03" db="EMBL/GenBank/DDBJ databases">
        <title>Whole genome shotgun sequence of Actinoplanes auranticolor NBRC 12245.</title>
        <authorList>
            <person name="Komaki H."/>
            <person name="Tamura T."/>
        </authorList>
    </citation>
    <scope>NUCLEOTIDE SEQUENCE</scope>
    <source>
        <strain evidence="5">NBRC 12245</strain>
    </source>
</reference>
<gene>
    <name evidence="5" type="ORF">Aau02nite_21880</name>
</gene>
<dbReference type="InterPro" id="IPR001173">
    <property type="entry name" value="Glyco_trans_2-like"/>
</dbReference>
<feature type="transmembrane region" description="Helical" evidence="3">
    <location>
        <begin position="311"/>
        <end position="332"/>
    </location>
</feature>
<dbReference type="CDD" id="cd04179">
    <property type="entry name" value="DPM_DPG-synthase_like"/>
    <property type="match status" value="1"/>
</dbReference>
<feature type="region of interest" description="Disordered" evidence="2">
    <location>
        <begin position="28"/>
        <end position="79"/>
    </location>
</feature>
<evidence type="ECO:0000313" key="5">
    <source>
        <dbReference type="EMBL" id="GIM66150.1"/>
    </source>
</evidence>
<feature type="domain" description="Glycosyltransferase 2-like" evidence="4">
    <location>
        <begin position="87"/>
        <end position="238"/>
    </location>
</feature>
<protein>
    <recommendedName>
        <fullName evidence="4">Glycosyltransferase 2-like domain-containing protein</fullName>
    </recommendedName>
</protein>
<dbReference type="InterPro" id="IPR050256">
    <property type="entry name" value="Glycosyltransferase_2"/>
</dbReference>
<sequence length="393" mass="42170">MAASYHGGAARAELVAGLDTVPAERASIDQVSTGDPEPQSRHPTISPPAPQRFGGARTDLADPPVDGHANGRTHPAPALSGRPRVAVLLPCRNEETTIADVVADFRRALPEATVYVYDNASTDRTDAQARRAGAVVAHVPRPGKGNVLRQMFADIDADVYLMADGDGTYDAAAAPALVAALWERKLDMVVGRRVDAAEVAETYRYGHRFGNQLFTSAVRWIFGSGPEDMLSGYRALSRRYVRSFPAASRGFEIETEMTVHALDLCVPFSEVPTTYRARPPHSASKLRTVPDGLRILACIVLLCKEYRPARFFGALLAALVVCAATASVLRPWDAAGALGTGKQVVITCAVLGFGLLNAGLVLDSVSRNQRAMKRVLYLAAADRSADRPPARSR</sequence>
<evidence type="ECO:0000256" key="3">
    <source>
        <dbReference type="SAM" id="Phobius"/>
    </source>
</evidence>
<proteinExistence type="inferred from homology"/>
<keyword evidence="6" id="KW-1185">Reference proteome</keyword>
<dbReference type="AlphaFoldDB" id="A0A919S8E4"/>
<organism evidence="5 6">
    <name type="scientific">Actinoplanes auranticolor</name>
    <dbReference type="NCBI Taxonomy" id="47988"/>
    <lineage>
        <taxon>Bacteria</taxon>
        <taxon>Bacillati</taxon>
        <taxon>Actinomycetota</taxon>
        <taxon>Actinomycetes</taxon>
        <taxon>Micromonosporales</taxon>
        <taxon>Micromonosporaceae</taxon>
        <taxon>Actinoplanes</taxon>
    </lineage>
</organism>
<evidence type="ECO:0000313" key="6">
    <source>
        <dbReference type="Proteomes" id="UP000681340"/>
    </source>
</evidence>
<evidence type="ECO:0000259" key="4">
    <source>
        <dbReference type="Pfam" id="PF00535"/>
    </source>
</evidence>
<accession>A0A919S8E4</accession>
<keyword evidence="3" id="KW-0472">Membrane</keyword>
<dbReference type="Proteomes" id="UP000681340">
    <property type="component" value="Unassembled WGS sequence"/>
</dbReference>
<comment type="similarity">
    <text evidence="1">Belongs to the glycosyltransferase 2 family.</text>
</comment>
<dbReference type="SUPFAM" id="SSF53448">
    <property type="entry name" value="Nucleotide-diphospho-sugar transferases"/>
    <property type="match status" value="1"/>
</dbReference>
<dbReference type="PANTHER" id="PTHR48090">
    <property type="entry name" value="UNDECAPRENYL-PHOSPHATE 4-DEOXY-4-FORMAMIDO-L-ARABINOSE TRANSFERASE-RELATED"/>
    <property type="match status" value="1"/>
</dbReference>
<comment type="caution">
    <text evidence="5">The sequence shown here is derived from an EMBL/GenBank/DDBJ whole genome shotgun (WGS) entry which is preliminary data.</text>
</comment>
<dbReference type="PANTHER" id="PTHR48090:SF7">
    <property type="entry name" value="RFBJ PROTEIN"/>
    <property type="match status" value="1"/>
</dbReference>
<name>A0A919S8E4_9ACTN</name>
<evidence type="ECO:0000256" key="1">
    <source>
        <dbReference type="ARBA" id="ARBA00006739"/>
    </source>
</evidence>
<dbReference type="Pfam" id="PF00535">
    <property type="entry name" value="Glycos_transf_2"/>
    <property type="match status" value="1"/>
</dbReference>
<evidence type="ECO:0000256" key="2">
    <source>
        <dbReference type="SAM" id="MobiDB-lite"/>
    </source>
</evidence>
<keyword evidence="3" id="KW-1133">Transmembrane helix</keyword>
<dbReference type="Gene3D" id="3.90.550.10">
    <property type="entry name" value="Spore Coat Polysaccharide Biosynthesis Protein SpsA, Chain A"/>
    <property type="match status" value="1"/>
</dbReference>
<dbReference type="InterPro" id="IPR029044">
    <property type="entry name" value="Nucleotide-diphossugar_trans"/>
</dbReference>